<dbReference type="PANTHER" id="PTHR24119">
    <property type="entry name" value="ACYL-COA-BINDING DOMAIN-CONTAINING PROTEIN 6"/>
    <property type="match status" value="1"/>
</dbReference>
<keyword evidence="1" id="KW-0446">Lipid-binding</keyword>
<dbReference type="SMART" id="SM00248">
    <property type="entry name" value="ANK"/>
    <property type="match status" value="2"/>
</dbReference>
<dbReference type="GO" id="GO:0000062">
    <property type="term" value="F:fatty-acyl-CoA binding"/>
    <property type="evidence" value="ECO:0007669"/>
    <property type="project" value="TreeGrafter"/>
</dbReference>
<dbReference type="InterPro" id="IPR002110">
    <property type="entry name" value="Ankyrin_rpt"/>
</dbReference>
<evidence type="ECO:0000313" key="4">
    <source>
        <dbReference type="Proteomes" id="UP000015105"/>
    </source>
</evidence>
<dbReference type="Gramene" id="AET2Gv21240400.8">
    <property type="protein sequence ID" value="AET2Gv21240400.8"/>
    <property type="gene ID" value="AET2Gv21240400"/>
</dbReference>
<reference evidence="3" key="5">
    <citation type="journal article" date="2021" name="G3 (Bethesda)">
        <title>Aegilops tauschii genome assembly Aet v5.0 features greater sequence contiguity and improved annotation.</title>
        <authorList>
            <person name="Wang L."/>
            <person name="Zhu T."/>
            <person name="Rodriguez J.C."/>
            <person name="Deal K.R."/>
            <person name="Dubcovsky J."/>
            <person name="McGuire P.E."/>
            <person name="Lux T."/>
            <person name="Spannagl M."/>
            <person name="Mayer K.F.X."/>
            <person name="Baldrich P."/>
            <person name="Meyers B.C."/>
            <person name="Huo N."/>
            <person name="Gu Y.Q."/>
            <person name="Zhou H."/>
            <person name="Devos K.M."/>
            <person name="Bennetzen J.L."/>
            <person name="Unver T."/>
            <person name="Budak H."/>
            <person name="Gulick P.J."/>
            <person name="Galiba G."/>
            <person name="Kalapos B."/>
            <person name="Nelson D.R."/>
            <person name="Li P."/>
            <person name="You F.M."/>
            <person name="Luo M.C."/>
            <person name="Dvorak J."/>
        </authorList>
    </citation>
    <scope>NUCLEOTIDE SEQUENCE [LARGE SCALE GENOMIC DNA]</scope>
    <source>
        <strain evidence="3">cv. AL8/78</strain>
    </source>
</reference>
<keyword evidence="4" id="KW-1185">Reference proteome</keyword>
<evidence type="ECO:0000313" key="3">
    <source>
        <dbReference type="EnsemblPlants" id="AET2Gv21240400.8"/>
    </source>
</evidence>
<dbReference type="PANTHER" id="PTHR24119:SF0">
    <property type="entry name" value="ACYL-COA-BINDING DOMAIN-CONTAINING PROTEIN 6"/>
    <property type="match status" value="1"/>
</dbReference>
<feature type="repeat" description="ANK" evidence="2">
    <location>
        <begin position="15"/>
        <end position="47"/>
    </location>
</feature>
<reference evidence="4" key="2">
    <citation type="journal article" date="2017" name="Nat. Plants">
        <title>The Aegilops tauschii genome reveals multiple impacts of transposons.</title>
        <authorList>
            <person name="Zhao G."/>
            <person name="Zou C."/>
            <person name="Li K."/>
            <person name="Wang K."/>
            <person name="Li T."/>
            <person name="Gao L."/>
            <person name="Zhang X."/>
            <person name="Wang H."/>
            <person name="Yang Z."/>
            <person name="Liu X."/>
            <person name="Jiang W."/>
            <person name="Mao L."/>
            <person name="Kong X."/>
            <person name="Jiao Y."/>
            <person name="Jia J."/>
        </authorList>
    </citation>
    <scope>NUCLEOTIDE SEQUENCE [LARGE SCALE GENOMIC DNA]</scope>
    <source>
        <strain evidence="4">cv. AL8/78</strain>
    </source>
</reference>
<dbReference type="PROSITE" id="PS50297">
    <property type="entry name" value="ANK_REP_REGION"/>
    <property type="match status" value="2"/>
</dbReference>
<dbReference type="Gene3D" id="1.25.40.20">
    <property type="entry name" value="Ankyrin repeat-containing domain"/>
    <property type="match status" value="1"/>
</dbReference>
<organism evidence="3 4">
    <name type="scientific">Aegilops tauschii subsp. strangulata</name>
    <name type="common">Goatgrass</name>
    <dbReference type="NCBI Taxonomy" id="200361"/>
    <lineage>
        <taxon>Eukaryota</taxon>
        <taxon>Viridiplantae</taxon>
        <taxon>Streptophyta</taxon>
        <taxon>Embryophyta</taxon>
        <taxon>Tracheophyta</taxon>
        <taxon>Spermatophyta</taxon>
        <taxon>Magnoliopsida</taxon>
        <taxon>Liliopsida</taxon>
        <taxon>Poales</taxon>
        <taxon>Poaceae</taxon>
        <taxon>BOP clade</taxon>
        <taxon>Pooideae</taxon>
        <taxon>Triticodae</taxon>
        <taxon>Triticeae</taxon>
        <taxon>Triticinae</taxon>
        <taxon>Aegilops</taxon>
    </lineage>
</organism>
<reference evidence="3" key="4">
    <citation type="submission" date="2019-03" db="UniProtKB">
        <authorList>
            <consortium name="EnsemblPlants"/>
        </authorList>
    </citation>
    <scope>IDENTIFICATION</scope>
</reference>
<dbReference type="PROSITE" id="PS50088">
    <property type="entry name" value="ANK_REPEAT"/>
    <property type="match status" value="2"/>
</dbReference>
<dbReference type="EnsemblPlants" id="AET2Gv21240400.8">
    <property type="protein sequence ID" value="AET2Gv21240400.8"/>
    <property type="gene ID" value="AET2Gv21240400"/>
</dbReference>
<reference evidence="3" key="3">
    <citation type="journal article" date="2017" name="Nature">
        <title>Genome sequence of the progenitor of the wheat D genome Aegilops tauschii.</title>
        <authorList>
            <person name="Luo M.C."/>
            <person name="Gu Y.Q."/>
            <person name="Puiu D."/>
            <person name="Wang H."/>
            <person name="Twardziok S.O."/>
            <person name="Deal K.R."/>
            <person name="Huo N."/>
            <person name="Zhu T."/>
            <person name="Wang L."/>
            <person name="Wang Y."/>
            <person name="McGuire P.E."/>
            <person name="Liu S."/>
            <person name="Long H."/>
            <person name="Ramasamy R.K."/>
            <person name="Rodriguez J.C."/>
            <person name="Van S.L."/>
            <person name="Yuan L."/>
            <person name="Wang Z."/>
            <person name="Xia Z."/>
            <person name="Xiao L."/>
            <person name="Anderson O.D."/>
            <person name="Ouyang S."/>
            <person name="Liang Y."/>
            <person name="Zimin A.V."/>
            <person name="Pertea G."/>
            <person name="Qi P."/>
            <person name="Bennetzen J.L."/>
            <person name="Dai X."/>
            <person name="Dawson M.W."/>
            <person name="Muller H.G."/>
            <person name="Kugler K."/>
            <person name="Rivarola-Duarte L."/>
            <person name="Spannagl M."/>
            <person name="Mayer K.F.X."/>
            <person name="Lu F.H."/>
            <person name="Bevan M.W."/>
            <person name="Leroy P."/>
            <person name="Li P."/>
            <person name="You F.M."/>
            <person name="Sun Q."/>
            <person name="Liu Z."/>
            <person name="Lyons E."/>
            <person name="Wicker T."/>
            <person name="Salzberg S.L."/>
            <person name="Devos K.M."/>
            <person name="Dvorak J."/>
        </authorList>
    </citation>
    <scope>NUCLEOTIDE SEQUENCE [LARGE SCALE GENOMIC DNA]</scope>
    <source>
        <strain evidence="3">cv. AL8/78</strain>
    </source>
</reference>
<accession>A0A453DHA0</accession>
<dbReference type="SUPFAM" id="SSF48403">
    <property type="entry name" value="Ankyrin repeat"/>
    <property type="match status" value="1"/>
</dbReference>
<keyword evidence="2" id="KW-0040">ANK repeat</keyword>
<dbReference type="AlphaFoldDB" id="A0A453DHA0"/>
<evidence type="ECO:0000256" key="2">
    <source>
        <dbReference type="PROSITE-ProRule" id="PRU00023"/>
    </source>
</evidence>
<sequence length="100" mass="11085">MQHDSFRHNLVSDSRKRTPLHLAVDHGHLGAVELLVSSNADVDAQDDQGQTPLHYAVRREKEDIALLLVKHRADLQIKDGDGNTAPDLCSSAWPFLKPAN</sequence>
<evidence type="ECO:0000256" key="1">
    <source>
        <dbReference type="ARBA" id="ARBA00023121"/>
    </source>
</evidence>
<dbReference type="Pfam" id="PF12796">
    <property type="entry name" value="Ank_2"/>
    <property type="match status" value="1"/>
</dbReference>
<protein>
    <submittedName>
        <fullName evidence="3">Uncharacterized protein</fullName>
    </submittedName>
</protein>
<dbReference type="InterPro" id="IPR036770">
    <property type="entry name" value="Ankyrin_rpt-contain_sf"/>
</dbReference>
<proteinExistence type="predicted"/>
<reference evidence="4" key="1">
    <citation type="journal article" date="2014" name="Science">
        <title>Ancient hybridizations among the ancestral genomes of bread wheat.</title>
        <authorList>
            <consortium name="International Wheat Genome Sequencing Consortium,"/>
            <person name="Marcussen T."/>
            <person name="Sandve S.R."/>
            <person name="Heier L."/>
            <person name="Spannagl M."/>
            <person name="Pfeifer M."/>
            <person name="Jakobsen K.S."/>
            <person name="Wulff B.B."/>
            <person name="Steuernagel B."/>
            <person name="Mayer K.F."/>
            <person name="Olsen O.A."/>
        </authorList>
    </citation>
    <scope>NUCLEOTIDE SEQUENCE [LARGE SCALE GENOMIC DNA]</scope>
    <source>
        <strain evidence="4">cv. AL8/78</strain>
    </source>
</reference>
<feature type="repeat" description="ANK" evidence="2">
    <location>
        <begin position="48"/>
        <end position="80"/>
    </location>
</feature>
<dbReference type="Proteomes" id="UP000015105">
    <property type="component" value="Chromosome 2D"/>
</dbReference>
<name>A0A453DHA0_AEGTS</name>